<dbReference type="GeneID" id="25791363"/>
<dbReference type="EMBL" id="ABDF02000002">
    <property type="protein sequence ID" value="EHK26578.1"/>
    <property type="molecule type" value="Genomic_DNA"/>
</dbReference>
<proteinExistence type="predicted"/>
<evidence type="ECO:0000313" key="2">
    <source>
        <dbReference type="Proteomes" id="UP000007115"/>
    </source>
</evidence>
<comment type="caution">
    <text evidence="1">The sequence shown here is derived from an EMBL/GenBank/DDBJ whole genome shotgun (WGS) entry which is preliminary data.</text>
</comment>
<dbReference type="AlphaFoldDB" id="G9MGC9"/>
<keyword evidence="2" id="KW-1185">Reference proteome</keyword>
<dbReference type="InParanoid" id="G9MGC9"/>
<dbReference type="Proteomes" id="UP000007115">
    <property type="component" value="Unassembled WGS sequence"/>
</dbReference>
<dbReference type="VEuPathDB" id="FungiDB:TRIVIDRAFT_218725"/>
<organism evidence="1 2">
    <name type="scientific">Hypocrea virens (strain Gv29-8 / FGSC 10586)</name>
    <name type="common">Gliocladium virens</name>
    <name type="synonym">Trichoderma virens</name>
    <dbReference type="NCBI Taxonomy" id="413071"/>
    <lineage>
        <taxon>Eukaryota</taxon>
        <taxon>Fungi</taxon>
        <taxon>Dikarya</taxon>
        <taxon>Ascomycota</taxon>
        <taxon>Pezizomycotina</taxon>
        <taxon>Sordariomycetes</taxon>
        <taxon>Hypocreomycetidae</taxon>
        <taxon>Hypocreales</taxon>
        <taxon>Hypocreaceae</taxon>
        <taxon>Trichoderma</taxon>
    </lineage>
</organism>
<sequence>MAWLEGSQQYLGAEHSAVPSLLSRKDPVGILTPWLQGDLDLQAMINTFGRLRPSQAGEPMPGATFQPTVCKTWETGENCDVPAPCFAGVATNESWPGCGSGMGTSAANDAVAATSLTRLANED</sequence>
<dbReference type="HOGENOM" id="CLU_2015582_0_0_1"/>
<reference evidence="1 2" key="1">
    <citation type="journal article" date="2011" name="Genome Biol.">
        <title>Comparative genome sequence analysis underscores mycoparasitism as the ancestral life style of Trichoderma.</title>
        <authorList>
            <person name="Kubicek C.P."/>
            <person name="Herrera-Estrella A."/>
            <person name="Seidl-Seiboth V."/>
            <person name="Martinez D.A."/>
            <person name="Druzhinina I.S."/>
            <person name="Thon M."/>
            <person name="Zeilinger S."/>
            <person name="Casas-Flores S."/>
            <person name="Horwitz B.A."/>
            <person name="Mukherjee P.K."/>
            <person name="Mukherjee M."/>
            <person name="Kredics L."/>
            <person name="Alcaraz L.D."/>
            <person name="Aerts A."/>
            <person name="Antal Z."/>
            <person name="Atanasova L."/>
            <person name="Cervantes-Badillo M.G."/>
            <person name="Challacombe J."/>
            <person name="Chertkov O."/>
            <person name="McCluskey K."/>
            <person name="Coulpier F."/>
            <person name="Deshpande N."/>
            <person name="von Doehren H."/>
            <person name="Ebbole D.J."/>
            <person name="Esquivel-Naranjo E.U."/>
            <person name="Fekete E."/>
            <person name="Flipphi M."/>
            <person name="Glaser F."/>
            <person name="Gomez-Rodriguez E.Y."/>
            <person name="Gruber S."/>
            <person name="Han C."/>
            <person name="Henrissat B."/>
            <person name="Hermosa R."/>
            <person name="Hernandez-Onate M."/>
            <person name="Karaffa L."/>
            <person name="Kosti I."/>
            <person name="Le Crom S."/>
            <person name="Lindquist E."/>
            <person name="Lucas S."/>
            <person name="Luebeck M."/>
            <person name="Luebeck P.S."/>
            <person name="Margeot A."/>
            <person name="Metz B."/>
            <person name="Misra M."/>
            <person name="Nevalainen H."/>
            <person name="Omann M."/>
            <person name="Packer N."/>
            <person name="Perrone G."/>
            <person name="Uresti-Rivera E.E."/>
            <person name="Salamov A."/>
            <person name="Schmoll M."/>
            <person name="Seiboth B."/>
            <person name="Shapiro H."/>
            <person name="Sukno S."/>
            <person name="Tamayo-Ramos J.A."/>
            <person name="Tisch D."/>
            <person name="Wiest A."/>
            <person name="Wilkinson H.H."/>
            <person name="Zhang M."/>
            <person name="Coutinho P.M."/>
            <person name="Kenerley C.M."/>
            <person name="Monte E."/>
            <person name="Baker S.E."/>
            <person name="Grigoriev I.V."/>
        </authorList>
    </citation>
    <scope>NUCLEOTIDE SEQUENCE [LARGE SCALE GENOMIC DNA]</scope>
    <source>
        <strain evidence="2">Gv29-8 / FGSC 10586</strain>
    </source>
</reference>
<name>G9MGC9_HYPVG</name>
<gene>
    <name evidence="1" type="ORF">TRIVIDRAFT_218725</name>
</gene>
<evidence type="ECO:0000313" key="1">
    <source>
        <dbReference type="EMBL" id="EHK26578.1"/>
    </source>
</evidence>
<accession>G9MGC9</accession>
<protein>
    <submittedName>
        <fullName evidence="1">Uncharacterized protein</fullName>
    </submittedName>
</protein>
<dbReference type="RefSeq" id="XP_013960778.1">
    <property type="nucleotide sequence ID" value="XM_014105303.1"/>
</dbReference>